<comment type="caution">
    <text evidence="1">The sequence shown here is derived from an EMBL/GenBank/DDBJ whole genome shotgun (WGS) entry which is preliminary data.</text>
</comment>
<accession>A0A0F9NVZ0</accession>
<protein>
    <submittedName>
        <fullName evidence="1">Uncharacterized protein</fullName>
    </submittedName>
</protein>
<sequence>MPNYTATEYCHHKGEDFHHQPVFMYLDDDAYGVYIHLYGPRGGGRGTIRMTVPETRELITKLNEQIRCAEQR</sequence>
<reference evidence="1" key="1">
    <citation type="journal article" date="2015" name="Nature">
        <title>Complex archaea that bridge the gap between prokaryotes and eukaryotes.</title>
        <authorList>
            <person name="Spang A."/>
            <person name="Saw J.H."/>
            <person name="Jorgensen S.L."/>
            <person name="Zaremba-Niedzwiedzka K."/>
            <person name="Martijn J."/>
            <person name="Lind A.E."/>
            <person name="van Eijk R."/>
            <person name="Schleper C."/>
            <person name="Guy L."/>
            <person name="Ettema T.J."/>
        </authorList>
    </citation>
    <scope>NUCLEOTIDE SEQUENCE</scope>
</reference>
<proteinExistence type="predicted"/>
<dbReference type="EMBL" id="LAZR01003102">
    <property type="protein sequence ID" value="KKN21989.1"/>
    <property type="molecule type" value="Genomic_DNA"/>
</dbReference>
<gene>
    <name evidence="1" type="ORF">LCGC14_0919940</name>
</gene>
<dbReference type="AlphaFoldDB" id="A0A0F9NVZ0"/>
<name>A0A0F9NVZ0_9ZZZZ</name>
<organism evidence="1">
    <name type="scientific">marine sediment metagenome</name>
    <dbReference type="NCBI Taxonomy" id="412755"/>
    <lineage>
        <taxon>unclassified sequences</taxon>
        <taxon>metagenomes</taxon>
        <taxon>ecological metagenomes</taxon>
    </lineage>
</organism>
<evidence type="ECO:0000313" key="1">
    <source>
        <dbReference type="EMBL" id="KKN21989.1"/>
    </source>
</evidence>